<dbReference type="EMBL" id="LXQA011028390">
    <property type="protein sequence ID" value="MCI81815.1"/>
    <property type="molecule type" value="Genomic_DNA"/>
</dbReference>
<comment type="caution">
    <text evidence="1">The sequence shown here is derived from an EMBL/GenBank/DDBJ whole genome shotgun (WGS) entry which is preliminary data.</text>
</comment>
<evidence type="ECO:0000313" key="2">
    <source>
        <dbReference type="Proteomes" id="UP000265520"/>
    </source>
</evidence>
<accession>A0A392V4E0</accession>
<name>A0A392V4E0_9FABA</name>
<protein>
    <submittedName>
        <fullName evidence="1">Uncharacterized protein</fullName>
    </submittedName>
</protein>
<sequence>MRDIVTTKLRENGTVCTKSDIHANVDSNSMVLPVHDPSVKVRSVRSGNRKIDVAETAD</sequence>
<keyword evidence="2" id="KW-1185">Reference proteome</keyword>
<reference evidence="1 2" key="1">
    <citation type="journal article" date="2018" name="Front. Plant Sci.">
        <title>Red Clover (Trifolium pratense) and Zigzag Clover (T. medium) - A Picture of Genomic Similarities and Differences.</title>
        <authorList>
            <person name="Dluhosova J."/>
            <person name="Istvanek J."/>
            <person name="Nedelnik J."/>
            <person name="Repkova J."/>
        </authorList>
    </citation>
    <scope>NUCLEOTIDE SEQUENCE [LARGE SCALE GENOMIC DNA]</scope>
    <source>
        <strain evidence="2">cv. 10/8</strain>
        <tissue evidence="1">Leaf</tissue>
    </source>
</reference>
<dbReference type="Proteomes" id="UP000265520">
    <property type="component" value="Unassembled WGS sequence"/>
</dbReference>
<feature type="non-terminal residue" evidence="1">
    <location>
        <position position="58"/>
    </location>
</feature>
<proteinExistence type="predicted"/>
<organism evidence="1 2">
    <name type="scientific">Trifolium medium</name>
    <dbReference type="NCBI Taxonomy" id="97028"/>
    <lineage>
        <taxon>Eukaryota</taxon>
        <taxon>Viridiplantae</taxon>
        <taxon>Streptophyta</taxon>
        <taxon>Embryophyta</taxon>
        <taxon>Tracheophyta</taxon>
        <taxon>Spermatophyta</taxon>
        <taxon>Magnoliopsida</taxon>
        <taxon>eudicotyledons</taxon>
        <taxon>Gunneridae</taxon>
        <taxon>Pentapetalae</taxon>
        <taxon>rosids</taxon>
        <taxon>fabids</taxon>
        <taxon>Fabales</taxon>
        <taxon>Fabaceae</taxon>
        <taxon>Papilionoideae</taxon>
        <taxon>50 kb inversion clade</taxon>
        <taxon>NPAAA clade</taxon>
        <taxon>Hologalegina</taxon>
        <taxon>IRL clade</taxon>
        <taxon>Trifolieae</taxon>
        <taxon>Trifolium</taxon>
    </lineage>
</organism>
<evidence type="ECO:0000313" key="1">
    <source>
        <dbReference type="EMBL" id="MCI81815.1"/>
    </source>
</evidence>
<dbReference type="AlphaFoldDB" id="A0A392V4E0"/>